<dbReference type="AlphaFoldDB" id="A0A8T1UIX4"/>
<evidence type="ECO:0000313" key="2">
    <source>
        <dbReference type="EMBL" id="KAG6962878.1"/>
    </source>
</evidence>
<dbReference type="EMBL" id="JAENGZ010000290">
    <property type="protein sequence ID" value="KAG6962878.1"/>
    <property type="molecule type" value="Genomic_DNA"/>
</dbReference>
<evidence type="ECO:0000256" key="1">
    <source>
        <dbReference type="SAM" id="MobiDB-lite"/>
    </source>
</evidence>
<comment type="caution">
    <text evidence="2">The sequence shown here is derived from an EMBL/GenBank/DDBJ whole genome shotgun (WGS) entry which is preliminary data.</text>
</comment>
<feature type="compositionally biased region" description="Low complexity" evidence="1">
    <location>
        <begin position="32"/>
        <end position="42"/>
    </location>
</feature>
<sequence>MPANSPFSSFSPSPLSPPQAVLDLRVRAASSTLTSFSPSTLSQPDTVVDLRICPSPISDGSTKACGADQTESDHEEEQPSDFGGDFGSNYAEQESNTDADESPSYGSATAEPPTLRERRVRQRFGPEEDYLLVVQVNGDAPYTAKQGEVNMQWQPVADKLNGSPNFLMRPIKERHSVRQTWARDASAVSSGTALSAKLLALDWSAALHTEAVGVPVECTSLEDADVWDDIMLISEAHNTDDVASNRSVGVAKTTGRNFVFVWGDAAMSWVQRSWITNNKFDQEVMEEIGVVHLNHVSASFVTSPMVSMVGSVASQKNIKKNVMERQHSTKE</sequence>
<feature type="region of interest" description="Disordered" evidence="1">
    <location>
        <begin position="32"/>
        <end position="118"/>
    </location>
</feature>
<protein>
    <submittedName>
        <fullName evidence="2">Uncharacterized protein</fullName>
    </submittedName>
</protein>
<dbReference type="VEuPathDB" id="FungiDB:PC110_g11582"/>
<evidence type="ECO:0000313" key="3">
    <source>
        <dbReference type="Proteomes" id="UP000688947"/>
    </source>
</evidence>
<dbReference type="VEuPathDB" id="FungiDB:PC110_g10543"/>
<proteinExistence type="predicted"/>
<dbReference type="OrthoDB" id="128386at2759"/>
<accession>A0A8T1UIX4</accession>
<dbReference type="Proteomes" id="UP000688947">
    <property type="component" value="Unassembled WGS sequence"/>
</dbReference>
<gene>
    <name evidence="2" type="ORF">JG687_00006891</name>
</gene>
<name>A0A8T1UIX4_9STRA</name>
<reference evidence="2" key="1">
    <citation type="submission" date="2021-01" db="EMBL/GenBank/DDBJ databases">
        <title>Phytophthora aleatoria, a newly-described species from Pinus radiata is distinct from Phytophthora cactorum isolates based on comparative genomics.</title>
        <authorList>
            <person name="Mcdougal R."/>
            <person name="Panda P."/>
            <person name="Williams N."/>
            <person name="Studholme D.J."/>
        </authorList>
    </citation>
    <scope>NUCLEOTIDE SEQUENCE</scope>
    <source>
        <strain evidence="2">NZFS 3830</strain>
    </source>
</reference>
<organism evidence="2 3">
    <name type="scientific">Phytophthora cactorum</name>
    <dbReference type="NCBI Taxonomy" id="29920"/>
    <lineage>
        <taxon>Eukaryota</taxon>
        <taxon>Sar</taxon>
        <taxon>Stramenopiles</taxon>
        <taxon>Oomycota</taxon>
        <taxon>Peronosporomycetes</taxon>
        <taxon>Peronosporales</taxon>
        <taxon>Peronosporaceae</taxon>
        <taxon>Phytophthora</taxon>
    </lineage>
</organism>